<dbReference type="eggNOG" id="KOG0380">
    <property type="taxonomic scope" value="Eukaryota"/>
</dbReference>
<feature type="compositionally biased region" description="Acidic residues" evidence="12">
    <location>
        <begin position="42"/>
        <end position="51"/>
    </location>
</feature>
<dbReference type="GeneID" id="34527788"/>
<accession>J7RB00</accession>
<dbReference type="GO" id="GO:0034737">
    <property type="term" value="F:ergosterol O-acyltransferase activity"/>
    <property type="evidence" value="ECO:0007669"/>
    <property type="project" value="EnsemblFungi"/>
</dbReference>
<dbReference type="HOGENOM" id="CLU_018190_2_1_1"/>
<comment type="subcellular location">
    <subcellularLocation>
        <location evidence="1 10">Endoplasmic reticulum membrane</location>
        <topology evidence="1 10">Multi-pass membrane protein</topology>
    </subcellularLocation>
</comment>
<feature type="transmembrane region" description="Helical" evidence="13">
    <location>
        <begin position="528"/>
        <end position="549"/>
    </location>
</feature>
<dbReference type="OrthoDB" id="10039049at2759"/>
<organism evidence="14 15">
    <name type="scientific">Huiozyma naganishii (strain ATCC MYA-139 / BCRC 22969 / CBS 8797 / KCTC 17520 / NBRC 10181 / NCYC 3082 / Yp74L-3)</name>
    <name type="common">Yeast</name>
    <name type="synonym">Kazachstania naganishii</name>
    <dbReference type="NCBI Taxonomy" id="1071383"/>
    <lineage>
        <taxon>Eukaryota</taxon>
        <taxon>Fungi</taxon>
        <taxon>Dikarya</taxon>
        <taxon>Ascomycota</taxon>
        <taxon>Saccharomycotina</taxon>
        <taxon>Saccharomycetes</taxon>
        <taxon>Saccharomycetales</taxon>
        <taxon>Saccharomycetaceae</taxon>
        <taxon>Huiozyma</taxon>
    </lineage>
</organism>
<keyword evidence="15" id="KW-1185">Reference proteome</keyword>
<sequence length="605" mass="72059">MSEEKELLEDEEFLRIQRLNSLDNLERRRSIVYDKPVPDLPGEADAEEENEGSDRNSDASIASSEETSKSKDEVLTEEKKVEIEDEMLKRYLTSLHNIEKRRYKRDTNTAISFFSDVDFDQRPTLLDDAIATPLISTFEGPVLEKQIKAFEKVKREIKDDLKKAESLEGKDKVAIPRLEFDFTGLYIMMWMIFGWIAIRGMVDYYVFHDGDLKHIFIWNLMTEKWQIVWPLDAAMWATSFIVVPIQWLVKYNVISWNPLGRYLVVVLELFHVFFFNHLAHNVFCLNWISRIFFFLHSIVFIMKMHSFSFFNGYLWNIKREYEYSTKALAKCKDTASTQLTETLERSRNFCEYELTTQSTSVKFPDNISLRNYFLFTLFPTVVYQVEYPRTKRIRWWYVLEKMCAIFGIIFLMMMCAQLFVYPACMRATEMRQTTWPDLATSTKEFFYLLAELIPGMTILYLLTFYLIWDAILNFFSELTMFADRYFYGDWWNCVIWSEFSRIWNVPVHKFLLRHVYHSSMNHFKWGKLQATIFTFVLSAIFHELSMYVIYQRFRPYLFLFQLSQLPMTYMCSFPPLKGQHALLNILFIFGVCTGPSVITCLYIIY</sequence>
<dbReference type="OMA" id="WWNCVSF"/>
<evidence type="ECO:0000313" key="15">
    <source>
        <dbReference type="Proteomes" id="UP000006310"/>
    </source>
</evidence>
<evidence type="ECO:0000256" key="1">
    <source>
        <dbReference type="ARBA" id="ARBA00004477"/>
    </source>
</evidence>
<dbReference type="InterPro" id="IPR014371">
    <property type="entry name" value="Oat_ACAT_DAG_ARE"/>
</dbReference>
<feature type="transmembrane region" description="Helical" evidence="13">
    <location>
        <begin position="185"/>
        <end position="207"/>
    </location>
</feature>
<evidence type="ECO:0000256" key="4">
    <source>
        <dbReference type="ARBA" id="ARBA00022692"/>
    </source>
</evidence>
<dbReference type="AlphaFoldDB" id="J7RB00"/>
<evidence type="ECO:0000256" key="7">
    <source>
        <dbReference type="ARBA" id="ARBA00023136"/>
    </source>
</evidence>
<dbReference type="PANTHER" id="PTHR10408">
    <property type="entry name" value="STEROL O-ACYLTRANSFERASE"/>
    <property type="match status" value="1"/>
</dbReference>
<evidence type="ECO:0000256" key="5">
    <source>
        <dbReference type="ARBA" id="ARBA00022824"/>
    </source>
</evidence>
<feature type="transmembrane region" description="Helical" evidence="13">
    <location>
        <begin position="227"/>
        <end position="249"/>
    </location>
</feature>
<dbReference type="PIRSF" id="PIRSF000439">
    <property type="entry name" value="Oat_ACAT_DAG_ARE"/>
    <property type="match status" value="1"/>
</dbReference>
<feature type="transmembrane region" description="Helical" evidence="13">
    <location>
        <begin position="291"/>
        <end position="314"/>
    </location>
</feature>
<feature type="compositionally biased region" description="Basic and acidic residues" evidence="12">
    <location>
        <begin position="66"/>
        <end position="75"/>
    </location>
</feature>
<dbReference type="GO" id="GO:0034738">
    <property type="term" value="F:lanosterol O-acyltransferase activity"/>
    <property type="evidence" value="ECO:0007669"/>
    <property type="project" value="EnsemblFungi"/>
</dbReference>
<comment type="function">
    <text evidence="9">Sterol O-acyltransferase that catalyzes the formation of stery esters.</text>
</comment>
<dbReference type="KEGG" id="kng:KNAG_0I02600"/>
<keyword evidence="8 10" id="KW-0012">Acyltransferase</keyword>
<dbReference type="InterPro" id="IPR004299">
    <property type="entry name" value="MBOAT_fam"/>
</dbReference>
<evidence type="ECO:0000313" key="14">
    <source>
        <dbReference type="EMBL" id="CCK72045.1"/>
    </source>
</evidence>
<protein>
    <recommendedName>
        <fullName evidence="10">O-acyltransferase</fullName>
    </recommendedName>
</protein>
<evidence type="ECO:0000256" key="12">
    <source>
        <dbReference type="SAM" id="MobiDB-lite"/>
    </source>
</evidence>
<keyword evidence="6 13" id="KW-1133">Transmembrane helix</keyword>
<dbReference type="STRING" id="1071383.J7RB00"/>
<dbReference type="GO" id="GO:0005789">
    <property type="term" value="C:endoplasmic reticulum membrane"/>
    <property type="evidence" value="ECO:0007669"/>
    <property type="project" value="UniProtKB-SubCell"/>
</dbReference>
<gene>
    <name evidence="14" type="primary">KNAG0I02600</name>
    <name evidence="14" type="ordered locus">KNAG_0I02600</name>
</gene>
<proteinExistence type="inferred from homology"/>
<dbReference type="EMBL" id="HE978322">
    <property type="protein sequence ID" value="CCK72045.1"/>
    <property type="molecule type" value="Genomic_DNA"/>
</dbReference>
<feature type="region of interest" description="Disordered" evidence="12">
    <location>
        <begin position="30"/>
        <end position="75"/>
    </location>
</feature>
<evidence type="ECO:0000256" key="2">
    <source>
        <dbReference type="ARBA" id="ARBA00009010"/>
    </source>
</evidence>
<feature type="transmembrane region" description="Helical" evidence="13">
    <location>
        <begin position="582"/>
        <end position="604"/>
    </location>
</feature>
<dbReference type="Pfam" id="PF03062">
    <property type="entry name" value="MBOAT"/>
    <property type="match status" value="1"/>
</dbReference>
<evidence type="ECO:0000256" key="11">
    <source>
        <dbReference type="PIRSR" id="PIRSR000439-1"/>
    </source>
</evidence>
<feature type="active site" evidence="11">
    <location>
        <position position="542"/>
    </location>
</feature>
<evidence type="ECO:0000256" key="3">
    <source>
        <dbReference type="ARBA" id="ARBA00022679"/>
    </source>
</evidence>
<dbReference type="GO" id="GO:0008204">
    <property type="term" value="P:ergosterol metabolic process"/>
    <property type="evidence" value="ECO:0007669"/>
    <property type="project" value="TreeGrafter"/>
</dbReference>
<evidence type="ECO:0000256" key="6">
    <source>
        <dbReference type="ARBA" id="ARBA00022989"/>
    </source>
</evidence>
<reference evidence="14 15" key="1">
    <citation type="journal article" date="2011" name="Proc. Natl. Acad. Sci. U.S.A.">
        <title>Evolutionary erosion of yeast sex chromosomes by mating-type switching accidents.</title>
        <authorList>
            <person name="Gordon J.L."/>
            <person name="Armisen D."/>
            <person name="Proux-Wera E."/>
            <person name="Oheigeartaigh S.S."/>
            <person name="Byrne K.P."/>
            <person name="Wolfe K.H."/>
        </authorList>
    </citation>
    <scope>NUCLEOTIDE SEQUENCE [LARGE SCALE GENOMIC DNA]</scope>
    <source>
        <strain evidence="15">ATCC MYA-139 / BCRC 22969 / CBS 8797 / CCRC 22969 / KCTC 17520 / NBRC 10181 / NCYC 3082</strain>
    </source>
</reference>
<evidence type="ECO:0000256" key="8">
    <source>
        <dbReference type="ARBA" id="ARBA00023315"/>
    </source>
</evidence>
<keyword evidence="5 10" id="KW-0256">Endoplasmic reticulum</keyword>
<keyword evidence="3 10" id="KW-0808">Transferase</keyword>
<name>J7RB00_HUIN7</name>
<evidence type="ECO:0000256" key="10">
    <source>
        <dbReference type="PIRNR" id="PIRNR000439"/>
    </source>
</evidence>
<evidence type="ECO:0000256" key="9">
    <source>
        <dbReference type="ARBA" id="ARBA00023568"/>
    </source>
</evidence>
<comment type="similarity">
    <text evidence="2 10">Belongs to the membrane-bound acyltransferase family. Sterol o-acyltransferase subfamily.</text>
</comment>
<feature type="transmembrane region" description="Helical" evidence="13">
    <location>
        <begin position="261"/>
        <end position="279"/>
    </location>
</feature>
<feature type="transmembrane region" description="Helical" evidence="13">
    <location>
        <begin position="405"/>
        <end position="424"/>
    </location>
</feature>
<keyword evidence="7 10" id="KW-0472">Membrane</keyword>
<dbReference type="Proteomes" id="UP000006310">
    <property type="component" value="Chromosome 9"/>
</dbReference>
<dbReference type="RefSeq" id="XP_022466290.1">
    <property type="nucleotide sequence ID" value="XM_022609945.1"/>
</dbReference>
<keyword evidence="4 13" id="KW-0812">Transmembrane</keyword>
<reference evidence="15" key="2">
    <citation type="submission" date="2012-08" db="EMBL/GenBank/DDBJ databases">
        <title>Genome sequence of Kazachstania naganishii.</title>
        <authorList>
            <person name="Gordon J.L."/>
            <person name="Armisen D."/>
            <person name="Proux-Wera E."/>
            <person name="OhEigeartaigh S.S."/>
            <person name="Byrne K.P."/>
            <person name="Wolfe K.H."/>
        </authorList>
    </citation>
    <scope>NUCLEOTIDE SEQUENCE [LARGE SCALE GENOMIC DNA]</scope>
    <source>
        <strain evidence="15">ATCC MYA-139 / BCRC 22969 / CBS 8797 / CCRC 22969 / KCTC 17520 / NBRC 10181 / NCYC 3082</strain>
    </source>
</reference>
<dbReference type="PANTHER" id="PTHR10408:SF23">
    <property type="entry name" value="STEROL O-ACYLTRANSFERASE 1-RELATED"/>
    <property type="match status" value="1"/>
</dbReference>
<feature type="transmembrane region" description="Helical" evidence="13">
    <location>
        <begin position="445"/>
        <end position="468"/>
    </location>
</feature>
<evidence type="ECO:0000256" key="13">
    <source>
        <dbReference type="SAM" id="Phobius"/>
    </source>
</evidence>